<sequence length="242" mass="27853">MSAVSTSSSLSQFDSKQHGTIPDYDAVSKEYVIDAGFPLSQGWDASSRRKSYDNCNPYHSTTPATSINLHTFENSPFPAPMDPLFFALPIVSPTNTYDPESSIFDHHGYSQDYSQSTLHHERFLATWEGYRLVLEELQSHQERISRLRRRFFSSDGDSMDIAETHRMEWLFYRYNQACSSICSDGDVEAFSAFSFRSSPSMTLLITKTDVLFKRRQIRIKRKAVKFGKKIKSLFRRCLGHQI</sequence>
<reference evidence="1 2" key="1">
    <citation type="submission" date="2017-04" db="EMBL/GenBank/DDBJ databases">
        <title>Draft genome of the yeast Clavispora lusitaniae type strain CBS 6936.</title>
        <authorList>
            <person name="Durrens P."/>
            <person name="Klopp C."/>
            <person name="Biteau N."/>
            <person name="Fitton-Ouhabi V."/>
            <person name="Dementhon K."/>
            <person name="Accoceberry I."/>
            <person name="Sherman D.J."/>
            <person name="Noel T."/>
        </authorList>
    </citation>
    <scope>NUCLEOTIDE SEQUENCE [LARGE SCALE GENOMIC DNA]</scope>
    <source>
        <strain evidence="1 2">CBS 6936</strain>
    </source>
</reference>
<proteinExistence type="predicted"/>
<evidence type="ECO:0000313" key="2">
    <source>
        <dbReference type="Proteomes" id="UP000195602"/>
    </source>
</evidence>
<gene>
    <name evidence="1" type="ORF">A9F13_23g00264</name>
</gene>
<evidence type="ECO:0000313" key="1">
    <source>
        <dbReference type="EMBL" id="OVF05420.1"/>
    </source>
</evidence>
<protein>
    <submittedName>
        <fullName evidence="1">Uncharacterized protein</fullName>
    </submittedName>
</protein>
<comment type="caution">
    <text evidence="1">The sequence shown here is derived from an EMBL/GenBank/DDBJ whole genome shotgun (WGS) entry which is preliminary data.</text>
</comment>
<accession>A0AA91PVZ0</accession>
<name>A0AA91PVZ0_CLALS</name>
<dbReference type="AlphaFoldDB" id="A0AA91PVZ0"/>
<dbReference type="KEGG" id="clus:A9F13_23g00264"/>
<dbReference type="Proteomes" id="UP000195602">
    <property type="component" value="Unassembled WGS sequence"/>
</dbReference>
<dbReference type="EMBL" id="LYUB02000023">
    <property type="protein sequence ID" value="OVF05420.1"/>
    <property type="molecule type" value="Genomic_DNA"/>
</dbReference>
<organism evidence="1 2">
    <name type="scientific">Clavispora lusitaniae</name>
    <name type="common">Candida lusitaniae</name>
    <dbReference type="NCBI Taxonomy" id="36911"/>
    <lineage>
        <taxon>Eukaryota</taxon>
        <taxon>Fungi</taxon>
        <taxon>Dikarya</taxon>
        <taxon>Ascomycota</taxon>
        <taxon>Saccharomycotina</taxon>
        <taxon>Pichiomycetes</taxon>
        <taxon>Metschnikowiaceae</taxon>
        <taxon>Clavispora</taxon>
    </lineage>
</organism>